<feature type="compositionally biased region" description="Acidic residues" evidence="1">
    <location>
        <begin position="145"/>
        <end position="166"/>
    </location>
</feature>
<accession>A0A1E3PKF9</accession>
<feature type="compositionally biased region" description="Polar residues" evidence="1">
    <location>
        <begin position="27"/>
        <end position="40"/>
    </location>
</feature>
<sequence length="166" mass="18321">MEKIMEEIERKRNATFKNTHTEHTCEASHNTASNPSTASLSGKFKGEGHVLGRSISGPVPFMRYGNLATLNTPNGVGYSFGSSNLATLPTESNLKNTNFEDNTSFLGIDTEDEMVVDKNNKNNNDDDDDDDDDVEYNDADGSMVDIDDAEKENDNELVDDNFVDDL</sequence>
<name>A0A1E3PKF9_9ASCO</name>
<proteinExistence type="predicted"/>
<organism evidence="2 3">
    <name type="scientific">Nadsonia fulvescens var. elongata DSM 6958</name>
    <dbReference type="NCBI Taxonomy" id="857566"/>
    <lineage>
        <taxon>Eukaryota</taxon>
        <taxon>Fungi</taxon>
        <taxon>Dikarya</taxon>
        <taxon>Ascomycota</taxon>
        <taxon>Saccharomycotina</taxon>
        <taxon>Dipodascomycetes</taxon>
        <taxon>Dipodascales</taxon>
        <taxon>Dipodascales incertae sedis</taxon>
        <taxon>Nadsonia</taxon>
    </lineage>
</organism>
<dbReference type="EMBL" id="KV454410">
    <property type="protein sequence ID" value="ODQ65432.1"/>
    <property type="molecule type" value="Genomic_DNA"/>
</dbReference>
<evidence type="ECO:0000256" key="1">
    <source>
        <dbReference type="SAM" id="MobiDB-lite"/>
    </source>
</evidence>
<evidence type="ECO:0000313" key="3">
    <source>
        <dbReference type="Proteomes" id="UP000095009"/>
    </source>
</evidence>
<dbReference type="AlphaFoldDB" id="A0A1E3PKF9"/>
<feature type="compositionally biased region" description="Basic and acidic residues" evidence="1">
    <location>
        <begin position="115"/>
        <end position="124"/>
    </location>
</feature>
<feature type="region of interest" description="Disordered" evidence="1">
    <location>
        <begin position="113"/>
        <end position="166"/>
    </location>
</feature>
<feature type="compositionally biased region" description="Acidic residues" evidence="1">
    <location>
        <begin position="125"/>
        <end position="138"/>
    </location>
</feature>
<evidence type="ECO:0000313" key="2">
    <source>
        <dbReference type="EMBL" id="ODQ65432.1"/>
    </source>
</evidence>
<protein>
    <submittedName>
        <fullName evidence="2">Uncharacterized protein</fullName>
    </submittedName>
</protein>
<feature type="region of interest" description="Disordered" evidence="1">
    <location>
        <begin position="20"/>
        <end position="40"/>
    </location>
</feature>
<reference evidence="2 3" key="1">
    <citation type="journal article" date="2016" name="Proc. Natl. Acad. Sci. U.S.A.">
        <title>Comparative genomics of biotechnologically important yeasts.</title>
        <authorList>
            <person name="Riley R."/>
            <person name="Haridas S."/>
            <person name="Wolfe K.H."/>
            <person name="Lopes M.R."/>
            <person name="Hittinger C.T."/>
            <person name="Goeker M."/>
            <person name="Salamov A.A."/>
            <person name="Wisecaver J.H."/>
            <person name="Long T.M."/>
            <person name="Calvey C.H."/>
            <person name="Aerts A.L."/>
            <person name="Barry K.W."/>
            <person name="Choi C."/>
            <person name="Clum A."/>
            <person name="Coughlan A.Y."/>
            <person name="Deshpande S."/>
            <person name="Douglass A.P."/>
            <person name="Hanson S.J."/>
            <person name="Klenk H.-P."/>
            <person name="LaButti K.M."/>
            <person name="Lapidus A."/>
            <person name="Lindquist E.A."/>
            <person name="Lipzen A.M."/>
            <person name="Meier-Kolthoff J.P."/>
            <person name="Ohm R.A."/>
            <person name="Otillar R.P."/>
            <person name="Pangilinan J.L."/>
            <person name="Peng Y."/>
            <person name="Rokas A."/>
            <person name="Rosa C.A."/>
            <person name="Scheuner C."/>
            <person name="Sibirny A.A."/>
            <person name="Slot J.C."/>
            <person name="Stielow J.B."/>
            <person name="Sun H."/>
            <person name="Kurtzman C.P."/>
            <person name="Blackwell M."/>
            <person name="Grigoriev I.V."/>
            <person name="Jeffries T.W."/>
        </authorList>
    </citation>
    <scope>NUCLEOTIDE SEQUENCE [LARGE SCALE GENOMIC DNA]</scope>
    <source>
        <strain evidence="2 3">DSM 6958</strain>
    </source>
</reference>
<keyword evidence="3" id="KW-1185">Reference proteome</keyword>
<dbReference type="Proteomes" id="UP000095009">
    <property type="component" value="Unassembled WGS sequence"/>
</dbReference>
<gene>
    <name evidence="2" type="ORF">NADFUDRAFT_70893</name>
</gene>